<dbReference type="Pfam" id="PF00528">
    <property type="entry name" value="BPD_transp_1"/>
    <property type="match status" value="1"/>
</dbReference>
<dbReference type="Proteomes" id="UP000199415">
    <property type="component" value="Unassembled WGS sequence"/>
</dbReference>
<organism evidence="9 10">
    <name type="scientific">Limimonas halophila</name>
    <dbReference type="NCBI Taxonomy" id="1082479"/>
    <lineage>
        <taxon>Bacteria</taxon>
        <taxon>Pseudomonadati</taxon>
        <taxon>Pseudomonadota</taxon>
        <taxon>Alphaproteobacteria</taxon>
        <taxon>Rhodospirillales</taxon>
        <taxon>Rhodovibrionaceae</taxon>
        <taxon>Limimonas</taxon>
    </lineage>
</organism>
<feature type="transmembrane region" description="Helical" evidence="7">
    <location>
        <begin position="233"/>
        <end position="252"/>
    </location>
</feature>
<evidence type="ECO:0000256" key="1">
    <source>
        <dbReference type="ARBA" id="ARBA00004651"/>
    </source>
</evidence>
<dbReference type="PROSITE" id="PS50928">
    <property type="entry name" value="ABC_TM1"/>
    <property type="match status" value="1"/>
</dbReference>
<dbReference type="InterPro" id="IPR035906">
    <property type="entry name" value="MetI-like_sf"/>
</dbReference>
<dbReference type="RefSeq" id="WP_090022301.1">
    <property type="nucleotide sequence ID" value="NZ_FNCE01000018.1"/>
</dbReference>
<dbReference type="EMBL" id="FNCE01000018">
    <property type="protein sequence ID" value="SDG52301.1"/>
    <property type="molecule type" value="Genomic_DNA"/>
</dbReference>
<feature type="transmembrane region" description="Helical" evidence="7">
    <location>
        <begin position="264"/>
        <end position="284"/>
    </location>
</feature>
<dbReference type="GO" id="GO:0015226">
    <property type="term" value="F:carnitine transmembrane transporter activity"/>
    <property type="evidence" value="ECO:0007669"/>
    <property type="project" value="TreeGrafter"/>
</dbReference>
<evidence type="ECO:0000256" key="6">
    <source>
        <dbReference type="ARBA" id="ARBA00023136"/>
    </source>
</evidence>
<dbReference type="CDD" id="cd06261">
    <property type="entry name" value="TM_PBP2"/>
    <property type="match status" value="1"/>
</dbReference>
<evidence type="ECO:0000313" key="9">
    <source>
        <dbReference type="EMBL" id="SDG52301.1"/>
    </source>
</evidence>
<dbReference type="GO" id="GO:0005275">
    <property type="term" value="F:amine transmembrane transporter activity"/>
    <property type="evidence" value="ECO:0007669"/>
    <property type="project" value="TreeGrafter"/>
</dbReference>
<dbReference type="GO" id="GO:0043190">
    <property type="term" value="C:ATP-binding cassette (ABC) transporter complex"/>
    <property type="evidence" value="ECO:0007669"/>
    <property type="project" value="TreeGrafter"/>
</dbReference>
<dbReference type="OrthoDB" id="9815258at2"/>
<reference evidence="9 10" key="1">
    <citation type="submission" date="2016-10" db="EMBL/GenBank/DDBJ databases">
        <authorList>
            <person name="de Groot N.N."/>
        </authorList>
    </citation>
    <scope>NUCLEOTIDE SEQUENCE [LARGE SCALE GENOMIC DNA]</scope>
    <source>
        <strain evidence="9 10">DSM 25584</strain>
    </source>
</reference>
<dbReference type="SUPFAM" id="SSF161098">
    <property type="entry name" value="MetI-like"/>
    <property type="match status" value="1"/>
</dbReference>
<dbReference type="InterPro" id="IPR000515">
    <property type="entry name" value="MetI-like"/>
</dbReference>
<dbReference type="GO" id="GO:0031460">
    <property type="term" value="P:glycine betaine transport"/>
    <property type="evidence" value="ECO:0007669"/>
    <property type="project" value="UniProtKB-ARBA"/>
</dbReference>
<evidence type="ECO:0000256" key="4">
    <source>
        <dbReference type="ARBA" id="ARBA00022692"/>
    </source>
</evidence>
<keyword evidence="6 7" id="KW-0472">Membrane</keyword>
<comment type="similarity">
    <text evidence="7">Belongs to the binding-protein-dependent transport system permease family.</text>
</comment>
<proteinExistence type="inferred from homology"/>
<feature type="transmembrane region" description="Helical" evidence="7">
    <location>
        <begin position="53"/>
        <end position="76"/>
    </location>
</feature>
<dbReference type="FunFam" id="1.10.3720.10:FF:000001">
    <property type="entry name" value="Glycine betaine ABC transporter, permease"/>
    <property type="match status" value="1"/>
</dbReference>
<keyword evidence="4 7" id="KW-0812">Transmembrane</keyword>
<evidence type="ECO:0000256" key="3">
    <source>
        <dbReference type="ARBA" id="ARBA00022475"/>
    </source>
</evidence>
<evidence type="ECO:0000256" key="2">
    <source>
        <dbReference type="ARBA" id="ARBA00022448"/>
    </source>
</evidence>
<keyword evidence="5 7" id="KW-1133">Transmembrane helix</keyword>
<feature type="transmembrane region" description="Helical" evidence="7">
    <location>
        <begin position="110"/>
        <end position="129"/>
    </location>
</feature>
<keyword evidence="2 7" id="KW-0813">Transport</keyword>
<evidence type="ECO:0000259" key="8">
    <source>
        <dbReference type="PROSITE" id="PS50928"/>
    </source>
</evidence>
<name>A0A1G7UYD6_9PROT</name>
<feature type="transmembrane region" description="Helical" evidence="7">
    <location>
        <begin position="82"/>
        <end position="103"/>
    </location>
</feature>
<evidence type="ECO:0000313" key="10">
    <source>
        <dbReference type="Proteomes" id="UP000199415"/>
    </source>
</evidence>
<dbReference type="PANTHER" id="PTHR47737:SF1">
    <property type="entry name" value="GLYCINE BETAINE_PROLINE BETAINE TRANSPORT SYSTEM PERMEASE PROTEIN PROW"/>
    <property type="match status" value="1"/>
</dbReference>
<keyword evidence="3" id="KW-1003">Cell membrane</keyword>
<feature type="transmembrane region" description="Helical" evidence="7">
    <location>
        <begin position="154"/>
        <end position="178"/>
    </location>
</feature>
<dbReference type="GO" id="GO:0015871">
    <property type="term" value="P:choline transport"/>
    <property type="evidence" value="ECO:0007669"/>
    <property type="project" value="TreeGrafter"/>
</dbReference>
<keyword evidence="10" id="KW-1185">Reference proteome</keyword>
<dbReference type="AlphaFoldDB" id="A0A1G7UYD6"/>
<dbReference type="Gene3D" id="1.10.3720.10">
    <property type="entry name" value="MetI-like"/>
    <property type="match status" value="1"/>
</dbReference>
<evidence type="ECO:0000256" key="5">
    <source>
        <dbReference type="ARBA" id="ARBA00022989"/>
    </source>
</evidence>
<accession>A0A1G7UYD6</accession>
<evidence type="ECO:0000256" key="7">
    <source>
        <dbReference type="RuleBase" id="RU363032"/>
    </source>
</evidence>
<protein>
    <submittedName>
        <fullName evidence="9">Glycine betaine/proline transport system permease protein</fullName>
    </submittedName>
</protein>
<feature type="domain" description="ABC transmembrane type-1" evidence="8">
    <location>
        <begin position="106"/>
        <end position="285"/>
    </location>
</feature>
<dbReference type="PANTHER" id="PTHR47737">
    <property type="entry name" value="GLYCINE BETAINE/PROLINE BETAINE TRANSPORT SYSTEM PERMEASE PROTEIN PROW"/>
    <property type="match status" value="1"/>
</dbReference>
<sequence>MTLEAVTEAVPPLASVFDVVDIPARQYAAALVDWIVNTFQGVFRSYLSPPVRAVLTAVQWVLQTIPSLVLILLFGLAGWRLASWKVGVFAVIALVAIGLVGIWDQFILTLSLIVTAVVFSTIIGLPLGIVSSRSDGFFNAIRPILDIMQTTPPFVYLVPAVMLFGIGNVPGLIATIVFGMPPIIRLTNLGIRQVNEEYVEAGLAFGSSPRQLLWKIQFPLAIPTIMAGLNQTIMLSLSMVVIAAIIGAGGLGLDVYQGLQRLNIGQAFVGGVGIVLLAMVLDRITQALGGPRRR</sequence>
<dbReference type="STRING" id="1082479.SAMN05216241_1186"/>
<gene>
    <name evidence="9" type="ORF">SAMN05216241_1186</name>
</gene>
<comment type="subcellular location">
    <subcellularLocation>
        <location evidence="1 7">Cell membrane</location>
        <topology evidence="1 7">Multi-pass membrane protein</topology>
    </subcellularLocation>
</comment>